<proteinExistence type="predicted"/>
<dbReference type="Proteomes" id="UP000191554">
    <property type="component" value="Unassembled WGS sequence"/>
</dbReference>
<dbReference type="InterPro" id="IPR046335">
    <property type="entry name" value="LacI/GalR-like_sensor"/>
</dbReference>
<dbReference type="PANTHER" id="PTHR30146:SF109">
    <property type="entry name" value="HTH-TYPE TRANSCRIPTIONAL REGULATOR GALS"/>
    <property type="match status" value="1"/>
</dbReference>
<keyword evidence="6" id="KW-1185">Reference proteome</keyword>
<keyword evidence="1" id="KW-0805">Transcription regulation</keyword>
<protein>
    <submittedName>
        <fullName evidence="5">Ribose operon repressor</fullName>
    </submittedName>
</protein>
<sequence length="343" mass="37911">MTLKEIAALAGVHPSTVSRIINSPNNNFATKELRDRVWAIIKETGYTPLPYARALGQRKASGQPQEREAIVCILGRRVRSIDDNPFFAQVFRAAAQQALTMGYTLIDYCYHIDKAILDWDPQNREKRPLGAILLGRFDDAKAFTKLEAKYKNLVFVGRNVIGTGWDQVLYSGYEAAKLAMEYLILNGHRRIGYIGETDGEARYHAYLDCVTANGLEVNPKLITTCGHNSSEEGYEAAGALLRKAEDLPTAILCGSDVTAAAVIHRLYDADIKIPAQISVMGMDNLEIAEKTSPMLTTISMPTAEMGHMAAQLLIGRINKLHNLPLKLFLPHSLVVRESVANIN</sequence>
<dbReference type="STRING" id="48256.CLHUN_26830"/>
<dbReference type="GO" id="GO:0003700">
    <property type="term" value="F:DNA-binding transcription factor activity"/>
    <property type="evidence" value="ECO:0007669"/>
    <property type="project" value="TreeGrafter"/>
</dbReference>
<keyword evidence="2" id="KW-0238">DNA-binding</keyword>
<gene>
    <name evidence="5" type="primary">rbsR</name>
    <name evidence="5" type="ORF">CLHUN_26830</name>
</gene>
<dbReference type="Gene3D" id="3.40.50.2300">
    <property type="match status" value="2"/>
</dbReference>
<dbReference type="InterPro" id="IPR000843">
    <property type="entry name" value="HTH_LacI"/>
</dbReference>
<dbReference type="OrthoDB" id="43195at2"/>
<feature type="domain" description="HTH lacI-type" evidence="4">
    <location>
        <begin position="1"/>
        <end position="57"/>
    </location>
</feature>
<reference evidence="5 6" key="1">
    <citation type="submission" date="2017-03" db="EMBL/GenBank/DDBJ databases">
        <title>Genome sequence of Clostridium hungatei DSM 14427.</title>
        <authorList>
            <person name="Poehlein A."/>
            <person name="Daniel R."/>
        </authorList>
    </citation>
    <scope>NUCLEOTIDE SEQUENCE [LARGE SCALE GENOMIC DNA]</scope>
    <source>
        <strain evidence="5 6">DSM 14427</strain>
    </source>
</reference>
<dbReference type="AlphaFoldDB" id="A0A1V4SHI7"/>
<evidence type="ECO:0000313" key="6">
    <source>
        <dbReference type="Proteomes" id="UP000191554"/>
    </source>
</evidence>
<comment type="caution">
    <text evidence="5">The sequence shown here is derived from an EMBL/GenBank/DDBJ whole genome shotgun (WGS) entry which is preliminary data.</text>
</comment>
<dbReference type="SUPFAM" id="SSF53822">
    <property type="entry name" value="Periplasmic binding protein-like I"/>
    <property type="match status" value="1"/>
</dbReference>
<evidence type="ECO:0000256" key="1">
    <source>
        <dbReference type="ARBA" id="ARBA00023015"/>
    </source>
</evidence>
<evidence type="ECO:0000313" key="5">
    <source>
        <dbReference type="EMBL" id="OPX43338.1"/>
    </source>
</evidence>
<dbReference type="SMART" id="SM00354">
    <property type="entry name" value="HTH_LACI"/>
    <property type="match status" value="1"/>
</dbReference>
<dbReference type="Gene3D" id="1.10.260.40">
    <property type="entry name" value="lambda repressor-like DNA-binding domains"/>
    <property type="match status" value="1"/>
</dbReference>
<dbReference type="PROSITE" id="PS50932">
    <property type="entry name" value="HTH_LACI_2"/>
    <property type="match status" value="1"/>
</dbReference>
<dbReference type="CDD" id="cd01392">
    <property type="entry name" value="HTH_LacI"/>
    <property type="match status" value="1"/>
</dbReference>
<dbReference type="Pfam" id="PF00356">
    <property type="entry name" value="LacI"/>
    <property type="match status" value="1"/>
</dbReference>
<dbReference type="GO" id="GO:0000976">
    <property type="term" value="F:transcription cis-regulatory region binding"/>
    <property type="evidence" value="ECO:0007669"/>
    <property type="project" value="TreeGrafter"/>
</dbReference>
<dbReference type="PANTHER" id="PTHR30146">
    <property type="entry name" value="LACI-RELATED TRANSCRIPTIONAL REPRESSOR"/>
    <property type="match status" value="1"/>
</dbReference>
<dbReference type="InterPro" id="IPR028082">
    <property type="entry name" value="Peripla_BP_I"/>
</dbReference>
<dbReference type="RefSeq" id="WP_080065140.1">
    <property type="nucleotide sequence ID" value="NZ_MZGX01000018.1"/>
</dbReference>
<dbReference type="SUPFAM" id="SSF47413">
    <property type="entry name" value="lambda repressor-like DNA-binding domains"/>
    <property type="match status" value="1"/>
</dbReference>
<organism evidence="5 6">
    <name type="scientific">Ruminiclostridium hungatei</name>
    <name type="common">Clostridium hungatei</name>
    <dbReference type="NCBI Taxonomy" id="48256"/>
    <lineage>
        <taxon>Bacteria</taxon>
        <taxon>Bacillati</taxon>
        <taxon>Bacillota</taxon>
        <taxon>Clostridia</taxon>
        <taxon>Eubacteriales</taxon>
        <taxon>Oscillospiraceae</taxon>
        <taxon>Ruminiclostridium</taxon>
    </lineage>
</organism>
<dbReference type="InterPro" id="IPR010982">
    <property type="entry name" value="Lambda_DNA-bd_dom_sf"/>
</dbReference>
<dbReference type="Pfam" id="PF13377">
    <property type="entry name" value="Peripla_BP_3"/>
    <property type="match status" value="1"/>
</dbReference>
<accession>A0A1V4SHI7</accession>
<evidence type="ECO:0000256" key="3">
    <source>
        <dbReference type="ARBA" id="ARBA00023163"/>
    </source>
</evidence>
<evidence type="ECO:0000256" key="2">
    <source>
        <dbReference type="ARBA" id="ARBA00023125"/>
    </source>
</evidence>
<dbReference type="EMBL" id="MZGX01000018">
    <property type="protein sequence ID" value="OPX43338.1"/>
    <property type="molecule type" value="Genomic_DNA"/>
</dbReference>
<evidence type="ECO:0000259" key="4">
    <source>
        <dbReference type="PROSITE" id="PS50932"/>
    </source>
</evidence>
<name>A0A1V4SHI7_RUMHU</name>
<keyword evidence="3" id="KW-0804">Transcription</keyword>